<dbReference type="Proteomes" id="UP001054902">
    <property type="component" value="Unassembled WGS sequence"/>
</dbReference>
<comment type="caution">
    <text evidence="1">The sequence shown here is derived from an EMBL/GenBank/DDBJ whole genome shotgun (WGS) entry which is preliminary data.</text>
</comment>
<dbReference type="AlphaFoldDB" id="A0AAD3GZX5"/>
<evidence type="ECO:0000313" key="1">
    <source>
        <dbReference type="EMBL" id="GFH45497.1"/>
    </source>
</evidence>
<gene>
    <name evidence="1" type="ORF">CTEN210_01971</name>
</gene>
<evidence type="ECO:0000313" key="2">
    <source>
        <dbReference type="Proteomes" id="UP001054902"/>
    </source>
</evidence>
<keyword evidence="2" id="KW-1185">Reference proteome</keyword>
<protein>
    <submittedName>
        <fullName evidence="1">Uncharacterized protein</fullName>
    </submittedName>
</protein>
<organism evidence="1 2">
    <name type="scientific">Chaetoceros tenuissimus</name>
    <dbReference type="NCBI Taxonomy" id="426638"/>
    <lineage>
        <taxon>Eukaryota</taxon>
        <taxon>Sar</taxon>
        <taxon>Stramenopiles</taxon>
        <taxon>Ochrophyta</taxon>
        <taxon>Bacillariophyta</taxon>
        <taxon>Coscinodiscophyceae</taxon>
        <taxon>Chaetocerotophycidae</taxon>
        <taxon>Chaetocerotales</taxon>
        <taxon>Chaetocerotaceae</taxon>
        <taxon>Chaetoceros</taxon>
    </lineage>
</organism>
<dbReference type="EMBL" id="BLLK01000020">
    <property type="protein sequence ID" value="GFH45497.1"/>
    <property type="molecule type" value="Genomic_DNA"/>
</dbReference>
<name>A0AAD3GZX5_9STRA</name>
<proteinExistence type="predicted"/>
<sequence length="212" mass="24284">MVVGKWNVTIRRRDKHIFESMIFPKLTTTGIENKDYTSQSSQKKKKFQCELKLHKDGRFSLEPPSSGLNVENTNIGKMNALLRPLKGQWHVDANPYCVTDRHYDELTLLSDAKVRIPQKSSQRLSKEKDLSNCVESLEKWEQIRVELNCNVWGRLGSNPIRHMLHLRRGKDAGRMVKGTISIVKSITQGGGDYGMEETKRVLCGTFEADHRS</sequence>
<reference evidence="1 2" key="1">
    <citation type="journal article" date="2021" name="Sci. Rep.">
        <title>The genome of the diatom Chaetoceros tenuissimus carries an ancient integrated fragment of an extant virus.</title>
        <authorList>
            <person name="Hongo Y."/>
            <person name="Kimura K."/>
            <person name="Takaki Y."/>
            <person name="Yoshida Y."/>
            <person name="Baba S."/>
            <person name="Kobayashi G."/>
            <person name="Nagasaki K."/>
            <person name="Hano T."/>
            <person name="Tomaru Y."/>
        </authorList>
    </citation>
    <scope>NUCLEOTIDE SEQUENCE [LARGE SCALE GENOMIC DNA]</scope>
    <source>
        <strain evidence="1 2">NIES-3715</strain>
    </source>
</reference>
<accession>A0AAD3GZX5</accession>